<reference evidence="1" key="1">
    <citation type="submission" date="2023-01" db="EMBL/GenBank/DDBJ databases">
        <title>Genome assembly of the deep-sea coral Lophelia pertusa.</title>
        <authorList>
            <person name="Herrera S."/>
            <person name="Cordes E."/>
        </authorList>
    </citation>
    <scope>NUCLEOTIDE SEQUENCE</scope>
    <source>
        <strain evidence="1">USNM1676648</strain>
        <tissue evidence="1">Polyp</tissue>
    </source>
</reference>
<dbReference type="SUPFAM" id="SSF48371">
    <property type="entry name" value="ARM repeat"/>
    <property type="match status" value="1"/>
</dbReference>
<dbReference type="Gene3D" id="1.25.10.10">
    <property type="entry name" value="Leucine-rich Repeat Variant"/>
    <property type="match status" value="1"/>
</dbReference>
<dbReference type="InterPro" id="IPR011989">
    <property type="entry name" value="ARM-like"/>
</dbReference>
<dbReference type="OrthoDB" id="10492697at2759"/>
<protein>
    <submittedName>
        <fullName evidence="1">Uncharacterized protein</fullName>
    </submittedName>
</protein>
<name>A0A9X0D9L0_9CNID</name>
<organism evidence="1 2">
    <name type="scientific">Desmophyllum pertusum</name>
    <dbReference type="NCBI Taxonomy" id="174260"/>
    <lineage>
        <taxon>Eukaryota</taxon>
        <taxon>Metazoa</taxon>
        <taxon>Cnidaria</taxon>
        <taxon>Anthozoa</taxon>
        <taxon>Hexacorallia</taxon>
        <taxon>Scleractinia</taxon>
        <taxon>Caryophylliina</taxon>
        <taxon>Caryophylliidae</taxon>
        <taxon>Desmophyllum</taxon>
    </lineage>
</organism>
<sequence>MNRYADKMCQVVGCKMLSALCTTIRTRSDALDNGAVGAVLYAMSHFGEDEEFYIPAFEALTQLLSDDPSAQENFIKEVKNSRKKYRMVVEIMEKHAKSAFEGHREILVQQGVVLGILRALQNCKDCAVVQKNGLTALALLAEALENNLHDMQVGLVASNGKNDLRIFVVSPVQDFGPPQLRCQGFENPSSHPELPEGGACTYLIQ</sequence>
<evidence type="ECO:0000313" key="1">
    <source>
        <dbReference type="EMBL" id="KAJ7392397.1"/>
    </source>
</evidence>
<comment type="caution">
    <text evidence="1">The sequence shown here is derived from an EMBL/GenBank/DDBJ whole genome shotgun (WGS) entry which is preliminary data.</text>
</comment>
<dbReference type="AlphaFoldDB" id="A0A9X0D9L0"/>
<keyword evidence="2" id="KW-1185">Reference proteome</keyword>
<evidence type="ECO:0000313" key="2">
    <source>
        <dbReference type="Proteomes" id="UP001163046"/>
    </source>
</evidence>
<proteinExistence type="predicted"/>
<dbReference type="Proteomes" id="UP001163046">
    <property type="component" value="Unassembled WGS sequence"/>
</dbReference>
<accession>A0A9X0D9L0</accession>
<dbReference type="EMBL" id="MU825401">
    <property type="protein sequence ID" value="KAJ7392397.1"/>
    <property type="molecule type" value="Genomic_DNA"/>
</dbReference>
<gene>
    <name evidence="1" type="ORF">OS493_012059</name>
</gene>
<dbReference type="InterPro" id="IPR016024">
    <property type="entry name" value="ARM-type_fold"/>
</dbReference>